<gene>
    <name evidence="2" type="ORF">EJB05_45099</name>
</gene>
<sequence length="196" mass="21457">MEKLRSEISKCDTLLPPSPLLTRRTGQRLLHNERPAKGPPQRRSVEEATYGSSNGGARRRGPRERPAGGAARHRGIPPNGSSGDGTQRSEWIRGCDGTTPYERIRAAKGRRPPSRSGAARGRRPPIGSGAIPMRDDRLLYGVPASPSHWQRLGARVMVLNSEIWPSCSLNGELGDQETTLQQGRKGLRRTALHAFC</sequence>
<accession>A0A5J9TKP9</accession>
<protein>
    <submittedName>
        <fullName evidence="2">Uncharacterized protein</fullName>
    </submittedName>
</protein>
<name>A0A5J9TKP9_9POAL</name>
<reference evidence="2 3" key="1">
    <citation type="journal article" date="2019" name="Sci. Rep.">
        <title>A high-quality genome of Eragrostis curvula grass provides insights into Poaceae evolution and supports new strategies to enhance forage quality.</title>
        <authorList>
            <person name="Carballo J."/>
            <person name="Santos B.A.C.M."/>
            <person name="Zappacosta D."/>
            <person name="Garbus I."/>
            <person name="Selva J.P."/>
            <person name="Gallo C.A."/>
            <person name="Diaz A."/>
            <person name="Albertini E."/>
            <person name="Caccamo M."/>
            <person name="Echenique V."/>
        </authorList>
    </citation>
    <scope>NUCLEOTIDE SEQUENCE [LARGE SCALE GENOMIC DNA]</scope>
    <source>
        <strain evidence="3">cv. Victoria</strain>
        <tissue evidence="2">Leaf</tissue>
    </source>
</reference>
<dbReference type="Proteomes" id="UP000324897">
    <property type="component" value="Chromosome 3"/>
</dbReference>
<feature type="region of interest" description="Disordered" evidence="1">
    <location>
        <begin position="1"/>
        <end position="132"/>
    </location>
</feature>
<evidence type="ECO:0000313" key="2">
    <source>
        <dbReference type="EMBL" id="TVU11508.1"/>
    </source>
</evidence>
<feature type="compositionally biased region" description="Polar residues" evidence="1">
    <location>
        <begin position="79"/>
        <end position="89"/>
    </location>
</feature>
<evidence type="ECO:0000256" key="1">
    <source>
        <dbReference type="SAM" id="MobiDB-lite"/>
    </source>
</evidence>
<evidence type="ECO:0000313" key="3">
    <source>
        <dbReference type="Proteomes" id="UP000324897"/>
    </source>
</evidence>
<keyword evidence="3" id="KW-1185">Reference proteome</keyword>
<organism evidence="2 3">
    <name type="scientific">Eragrostis curvula</name>
    <name type="common">weeping love grass</name>
    <dbReference type="NCBI Taxonomy" id="38414"/>
    <lineage>
        <taxon>Eukaryota</taxon>
        <taxon>Viridiplantae</taxon>
        <taxon>Streptophyta</taxon>
        <taxon>Embryophyta</taxon>
        <taxon>Tracheophyta</taxon>
        <taxon>Spermatophyta</taxon>
        <taxon>Magnoliopsida</taxon>
        <taxon>Liliopsida</taxon>
        <taxon>Poales</taxon>
        <taxon>Poaceae</taxon>
        <taxon>PACMAD clade</taxon>
        <taxon>Chloridoideae</taxon>
        <taxon>Eragrostideae</taxon>
        <taxon>Eragrostidinae</taxon>
        <taxon>Eragrostis</taxon>
    </lineage>
</organism>
<comment type="caution">
    <text evidence="2">The sequence shown here is derived from an EMBL/GenBank/DDBJ whole genome shotgun (WGS) entry which is preliminary data.</text>
</comment>
<feature type="non-terminal residue" evidence="2">
    <location>
        <position position="1"/>
    </location>
</feature>
<dbReference type="Gramene" id="TVU11508">
    <property type="protein sequence ID" value="TVU11508"/>
    <property type="gene ID" value="EJB05_45099"/>
</dbReference>
<feature type="compositionally biased region" description="Basic and acidic residues" evidence="1">
    <location>
        <begin position="1"/>
        <end position="10"/>
    </location>
</feature>
<dbReference type="AlphaFoldDB" id="A0A5J9TKP9"/>
<dbReference type="EMBL" id="RWGY01000039">
    <property type="protein sequence ID" value="TVU11508.1"/>
    <property type="molecule type" value="Genomic_DNA"/>
</dbReference>
<proteinExistence type="predicted"/>